<dbReference type="OrthoDB" id="4062651at2759"/>
<keyword evidence="4" id="KW-0418">Kinase</keyword>
<keyword evidence="1" id="KW-0547">Nucleotide-binding</keyword>
<dbReference type="InterPro" id="IPR008271">
    <property type="entry name" value="Ser/Thr_kinase_AS"/>
</dbReference>
<feature type="domain" description="Protein kinase" evidence="3">
    <location>
        <begin position="1"/>
        <end position="210"/>
    </location>
</feature>
<sequence>MNSMRHPNVITFYATCTKPLDLCIIMEHMELGLLLDLLKNKLMEYLPLALHIKLALRITKGMHYIHSQGIVHRNLKSPNVLIDSKWNAKVADFGLSTAQRAMGNEQAGLSIPWAAPEILSDSTMADGVLANIYLFGIILWEIITCKKLSSVTRTNQLWELNHSAACKATMIHNALMCNLMMTHNGYEVHMSGLKASMGTGTFCITFHQAIDTVAWWLLCINSTHTKYGNLSNKHFVYHGLRVCMGVHIGLVLMSPNVKAELTDLPNEIGWMCPLWIQHMGNVDLKQAAPKGIPYQLIMNSLEMHAKNHVWFNEDDDSDDCDVLQLPAEDMSLLVSANKCQWFIDLCEIETGKVIGCGMSAIIYRGLWSKWTLPNVLLFISTTIGDKHLLLVTEFVPCGSLASVLANTSKYPLMFTQHMHMAYGTAHGMHYLHSLDLLLLHCDLKLLNLLVDDCLTVKVADFGFVCIKENNATMTNCGMPTWSAPEVIQGLDYGMWANIYLFGVILWEILMCKVLYTNELFMCVVMSIIEGKHPHIMLDCPEALH</sequence>
<dbReference type="GO" id="GO:0004674">
    <property type="term" value="F:protein serine/threonine kinase activity"/>
    <property type="evidence" value="ECO:0007669"/>
    <property type="project" value="UniProtKB-KW"/>
</dbReference>
<evidence type="ECO:0000313" key="5">
    <source>
        <dbReference type="Proteomes" id="UP000011083"/>
    </source>
</evidence>
<dbReference type="RefSeq" id="XP_004339027.1">
    <property type="nucleotide sequence ID" value="XM_004338979.1"/>
</dbReference>
<dbReference type="Proteomes" id="UP000011083">
    <property type="component" value="Unassembled WGS sequence"/>
</dbReference>
<dbReference type="InterPro" id="IPR051681">
    <property type="entry name" value="Ser/Thr_Kinases-Pseudokinases"/>
</dbReference>
<name>L8GV02_ACACF</name>
<accession>L8GV02</accession>
<evidence type="ECO:0000313" key="4">
    <source>
        <dbReference type="EMBL" id="ELR17014.1"/>
    </source>
</evidence>
<dbReference type="PROSITE" id="PS00108">
    <property type="entry name" value="PROTEIN_KINASE_ST"/>
    <property type="match status" value="1"/>
</dbReference>
<dbReference type="Pfam" id="PF00069">
    <property type="entry name" value="Pkinase"/>
    <property type="match status" value="1"/>
</dbReference>
<dbReference type="GeneID" id="14917727"/>
<dbReference type="PANTHER" id="PTHR44329">
    <property type="entry name" value="SERINE/THREONINE-PROTEIN KINASE TNNI3K-RELATED"/>
    <property type="match status" value="1"/>
</dbReference>
<dbReference type="GO" id="GO:0005524">
    <property type="term" value="F:ATP binding"/>
    <property type="evidence" value="ECO:0007669"/>
    <property type="project" value="UniProtKB-KW"/>
</dbReference>
<gene>
    <name evidence="4" type="ORF">ACA1_020500</name>
</gene>
<dbReference type="PROSITE" id="PS50011">
    <property type="entry name" value="PROTEIN_KINASE_DOM"/>
    <property type="match status" value="2"/>
</dbReference>
<dbReference type="EMBL" id="KB007976">
    <property type="protein sequence ID" value="ELR17014.1"/>
    <property type="molecule type" value="Genomic_DNA"/>
</dbReference>
<protein>
    <submittedName>
        <fullName evidence="4">Serine/threonine protein kinase</fullName>
    </submittedName>
</protein>
<keyword evidence="4" id="KW-0723">Serine/threonine-protein kinase</keyword>
<dbReference type="AlphaFoldDB" id="L8GV02"/>
<dbReference type="InterPro" id="IPR011009">
    <property type="entry name" value="Kinase-like_dom_sf"/>
</dbReference>
<keyword evidence="4" id="KW-0808">Transferase</keyword>
<dbReference type="InterPro" id="IPR000719">
    <property type="entry name" value="Prot_kinase_dom"/>
</dbReference>
<dbReference type="VEuPathDB" id="AmoebaDB:ACA1_020500"/>
<organism evidence="4 5">
    <name type="scientific">Acanthamoeba castellanii (strain ATCC 30010 / Neff)</name>
    <dbReference type="NCBI Taxonomy" id="1257118"/>
    <lineage>
        <taxon>Eukaryota</taxon>
        <taxon>Amoebozoa</taxon>
        <taxon>Discosea</taxon>
        <taxon>Longamoebia</taxon>
        <taxon>Centramoebida</taxon>
        <taxon>Acanthamoebidae</taxon>
        <taxon>Acanthamoeba</taxon>
    </lineage>
</organism>
<dbReference type="Gene3D" id="1.10.510.10">
    <property type="entry name" value="Transferase(Phosphotransferase) domain 1"/>
    <property type="match status" value="2"/>
</dbReference>
<dbReference type="STRING" id="1257118.L8GV02"/>
<keyword evidence="5" id="KW-1185">Reference proteome</keyword>
<dbReference type="SUPFAM" id="SSF56112">
    <property type="entry name" value="Protein kinase-like (PK-like)"/>
    <property type="match status" value="2"/>
</dbReference>
<keyword evidence="2" id="KW-0067">ATP-binding</keyword>
<evidence type="ECO:0000256" key="2">
    <source>
        <dbReference type="ARBA" id="ARBA00022840"/>
    </source>
</evidence>
<reference evidence="4 5" key="1">
    <citation type="journal article" date="2013" name="Genome Biol.">
        <title>Genome of Acanthamoeba castellanii highlights extensive lateral gene transfer and early evolution of tyrosine kinase signaling.</title>
        <authorList>
            <person name="Clarke M."/>
            <person name="Lohan A.J."/>
            <person name="Liu B."/>
            <person name="Lagkouvardos I."/>
            <person name="Roy S."/>
            <person name="Zafar N."/>
            <person name="Bertelli C."/>
            <person name="Schilde C."/>
            <person name="Kianianmomeni A."/>
            <person name="Burglin T.R."/>
            <person name="Frech C."/>
            <person name="Turcotte B."/>
            <person name="Kopec K.O."/>
            <person name="Synnott J.M."/>
            <person name="Choo C."/>
            <person name="Paponov I."/>
            <person name="Finkler A."/>
            <person name="Soon Heng Tan C."/>
            <person name="Hutchins A.P."/>
            <person name="Weinmeier T."/>
            <person name="Rattei T."/>
            <person name="Chu J.S."/>
            <person name="Gimenez G."/>
            <person name="Irimia M."/>
            <person name="Rigden D.J."/>
            <person name="Fitzpatrick D.A."/>
            <person name="Lorenzo-Morales J."/>
            <person name="Bateman A."/>
            <person name="Chiu C.H."/>
            <person name="Tang P."/>
            <person name="Hegemann P."/>
            <person name="Fromm H."/>
            <person name="Raoult D."/>
            <person name="Greub G."/>
            <person name="Miranda-Saavedra D."/>
            <person name="Chen N."/>
            <person name="Nash P."/>
            <person name="Ginger M.L."/>
            <person name="Horn M."/>
            <person name="Schaap P."/>
            <person name="Caler L."/>
            <person name="Loftus B."/>
        </authorList>
    </citation>
    <scope>NUCLEOTIDE SEQUENCE [LARGE SCALE GENOMIC DNA]</scope>
    <source>
        <strain evidence="4 5">Neff</strain>
    </source>
</reference>
<dbReference type="Pfam" id="PF07714">
    <property type="entry name" value="PK_Tyr_Ser-Thr"/>
    <property type="match status" value="1"/>
</dbReference>
<feature type="domain" description="Protein kinase" evidence="3">
    <location>
        <begin position="237"/>
        <end position="544"/>
    </location>
</feature>
<dbReference type="InterPro" id="IPR001245">
    <property type="entry name" value="Ser-Thr/Tyr_kinase_cat_dom"/>
</dbReference>
<dbReference type="SMART" id="SM00220">
    <property type="entry name" value="S_TKc"/>
    <property type="match status" value="1"/>
</dbReference>
<dbReference type="KEGG" id="acan:ACA1_020500"/>
<evidence type="ECO:0000259" key="3">
    <source>
        <dbReference type="PROSITE" id="PS50011"/>
    </source>
</evidence>
<evidence type="ECO:0000256" key="1">
    <source>
        <dbReference type="ARBA" id="ARBA00022741"/>
    </source>
</evidence>
<proteinExistence type="predicted"/>